<accession>A0A6J5PLD7</accession>
<reference evidence="1" key="1">
    <citation type="submission" date="2020-05" db="EMBL/GenBank/DDBJ databases">
        <authorList>
            <person name="Chiriac C."/>
            <person name="Salcher M."/>
            <person name="Ghai R."/>
            <person name="Kavagutti S V."/>
        </authorList>
    </citation>
    <scope>NUCLEOTIDE SEQUENCE</scope>
</reference>
<proteinExistence type="predicted"/>
<organism evidence="1">
    <name type="scientific">uncultured Caudovirales phage</name>
    <dbReference type="NCBI Taxonomy" id="2100421"/>
    <lineage>
        <taxon>Viruses</taxon>
        <taxon>Duplodnaviria</taxon>
        <taxon>Heunggongvirae</taxon>
        <taxon>Uroviricota</taxon>
        <taxon>Caudoviricetes</taxon>
        <taxon>Peduoviridae</taxon>
        <taxon>Maltschvirus</taxon>
        <taxon>Maltschvirus maltsch</taxon>
    </lineage>
</organism>
<sequence length="25" mass="2627">MAATPVHAVNITGVQQTLKALNSFD</sequence>
<dbReference type="EMBL" id="LR796825">
    <property type="protein sequence ID" value="CAB4168434.1"/>
    <property type="molecule type" value="Genomic_DNA"/>
</dbReference>
<feature type="non-terminal residue" evidence="1">
    <location>
        <position position="25"/>
    </location>
</feature>
<gene>
    <name evidence="1" type="ORF">UFOVP877_23</name>
</gene>
<name>A0A6J5PLD7_9CAUD</name>
<evidence type="ECO:0000313" key="1">
    <source>
        <dbReference type="EMBL" id="CAB4168434.1"/>
    </source>
</evidence>
<protein>
    <submittedName>
        <fullName evidence="1">Uncharacterized protein</fullName>
    </submittedName>
</protein>